<dbReference type="GO" id="GO:0005739">
    <property type="term" value="C:mitochondrion"/>
    <property type="evidence" value="ECO:0007669"/>
    <property type="project" value="TreeGrafter"/>
</dbReference>
<sequence>MTSPFVAAARRVTRELHGVVVSSGLMDKTVKVRVGTQKWNSRVSKWFSVPKNYLVHDPNNSIRTGDVVAITPGWRTSSSKRHVIKHIIAPASTSIEERPPVPTLEERIKEYETKKAVKDSRRQARKEEEIQARIQAKLAKKAKAEKPEATEKTQNAEQSA</sequence>
<dbReference type="CDD" id="cd00364">
    <property type="entry name" value="Ribosomal_uS17"/>
    <property type="match status" value="1"/>
</dbReference>
<evidence type="ECO:0000256" key="1">
    <source>
        <dbReference type="ARBA" id="ARBA00010254"/>
    </source>
</evidence>
<keyword evidence="6" id="KW-1185">Reference proteome</keyword>
<feature type="region of interest" description="Disordered" evidence="4">
    <location>
        <begin position="136"/>
        <end position="160"/>
    </location>
</feature>
<name>A0A0F8B6F1_CERFI</name>
<dbReference type="InterPro" id="IPR012340">
    <property type="entry name" value="NA-bd_OB-fold"/>
</dbReference>
<organism evidence="5 6">
    <name type="scientific">Ceratocystis fimbriata f. sp. platani</name>
    <dbReference type="NCBI Taxonomy" id="88771"/>
    <lineage>
        <taxon>Eukaryota</taxon>
        <taxon>Fungi</taxon>
        <taxon>Dikarya</taxon>
        <taxon>Ascomycota</taxon>
        <taxon>Pezizomycotina</taxon>
        <taxon>Sordariomycetes</taxon>
        <taxon>Hypocreomycetidae</taxon>
        <taxon>Microascales</taxon>
        <taxon>Ceratocystidaceae</taxon>
        <taxon>Ceratocystis</taxon>
    </lineage>
</organism>
<reference evidence="5 6" key="1">
    <citation type="submission" date="2015-04" db="EMBL/GenBank/DDBJ databases">
        <title>Genome sequence of Ceratocystis platani, a major pathogen of plane trees.</title>
        <authorList>
            <person name="Belbahri L."/>
        </authorList>
    </citation>
    <scope>NUCLEOTIDE SEQUENCE [LARGE SCALE GENOMIC DNA]</scope>
    <source>
        <strain evidence="5 6">CFO</strain>
    </source>
</reference>
<proteinExistence type="inferred from homology"/>
<evidence type="ECO:0000256" key="3">
    <source>
        <dbReference type="ARBA" id="ARBA00023274"/>
    </source>
</evidence>
<comment type="similarity">
    <text evidence="1">Belongs to the universal ribosomal protein uS17 family.</text>
</comment>
<feature type="compositionally biased region" description="Basic and acidic residues" evidence="4">
    <location>
        <begin position="142"/>
        <end position="151"/>
    </location>
</feature>
<dbReference type="EMBL" id="LBBL01000048">
    <property type="protein sequence ID" value="KKF96315.1"/>
    <property type="molecule type" value="Genomic_DNA"/>
</dbReference>
<evidence type="ECO:0000313" key="5">
    <source>
        <dbReference type="EMBL" id="KKF96315.1"/>
    </source>
</evidence>
<dbReference type="OrthoDB" id="274752at2759"/>
<comment type="caution">
    <text evidence="5">The sequence shown here is derived from an EMBL/GenBank/DDBJ whole genome shotgun (WGS) entry which is preliminary data.</text>
</comment>
<dbReference type="InterPro" id="IPR000266">
    <property type="entry name" value="Ribosomal_uS17"/>
</dbReference>
<keyword evidence="2 5" id="KW-0689">Ribosomal protein</keyword>
<gene>
    <name evidence="5" type="primary">MRPS17</name>
    <name evidence="5" type="ORF">CFO_g1315</name>
</gene>
<dbReference type="PANTHER" id="PTHR10744:SF1">
    <property type="entry name" value="SMALL RIBOSOMAL SUBUNIT PROTEIN US17M"/>
    <property type="match status" value="1"/>
</dbReference>
<dbReference type="GO" id="GO:1990904">
    <property type="term" value="C:ribonucleoprotein complex"/>
    <property type="evidence" value="ECO:0007669"/>
    <property type="project" value="UniProtKB-KW"/>
</dbReference>
<evidence type="ECO:0000313" key="6">
    <source>
        <dbReference type="Proteomes" id="UP000034841"/>
    </source>
</evidence>
<dbReference type="Pfam" id="PF00366">
    <property type="entry name" value="Ribosomal_S17"/>
    <property type="match status" value="1"/>
</dbReference>
<dbReference type="SUPFAM" id="SSF50249">
    <property type="entry name" value="Nucleic acid-binding proteins"/>
    <property type="match status" value="1"/>
</dbReference>
<dbReference type="GO" id="GO:0003735">
    <property type="term" value="F:structural constituent of ribosome"/>
    <property type="evidence" value="ECO:0007669"/>
    <property type="project" value="InterPro"/>
</dbReference>
<accession>A0A0F8B6F1</accession>
<dbReference type="Proteomes" id="UP000034841">
    <property type="component" value="Unassembled WGS sequence"/>
</dbReference>
<dbReference type="PANTHER" id="PTHR10744">
    <property type="entry name" value="40S RIBOSOMAL PROTEIN S11 FAMILY MEMBER"/>
    <property type="match status" value="1"/>
</dbReference>
<protein>
    <submittedName>
        <fullName evidence="5">37S ribosomal protein S17 mitochondrial</fullName>
    </submittedName>
</protein>
<dbReference type="GO" id="GO:0006412">
    <property type="term" value="P:translation"/>
    <property type="evidence" value="ECO:0007669"/>
    <property type="project" value="InterPro"/>
</dbReference>
<keyword evidence="3" id="KW-0687">Ribonucleoprotein</keyword>
<dbReference type="GO" id="GO:0005840">
    <property type="term" value="C:ribosome"/>
    <property type="evidence" value="ECO:0007669"/>
    <property type="project" value="UniProtKB-KW"/>
</dbReference>
<dbReference type="Gene3D" id="2.40.50.140">
    <property type="entry name" value="Nucleic acid-binding proteins"/>
    <property type="match status" value="1"/>
</dbReference>
<evidence type="ECO:0000256" key="4">
    <source>
        <dbReference type="SAM" id="MobiDB-lite"/>
    </source>
</evidence>
<evidence type="ECO:0000256" key="2">
    <source>
        <dbReference type="ARBA" id="ARBA00022980"/>
    </source>
</evidence>
<dbReference type="AlphaFoldDB" id="A0A0F8B6F1"/>